<dbReference type="InterPro" id="IPR001296">
    <property type="entry name" value="Glyco_trans_1"/>
</dbReference>
<gene>
    <name evidence="3" type="ORF">SAMN04490186_0421</name>
</gene>
<dbReference type="InterPro" id="IPR050194">
    <property type="entry name" value="Glycosyltransferase_grp1"/>
</dbReference>
<dbReference type="Pfam" id="PF00534">
    <property type="entry name" value="Glycos_transf_1"/>
    <property type="match status" value="1"/>
</dbReference>
<dbReference type="SUPFAM" id="SSF53756">
    <property type="entry name" value="UDP-Glycosyltransferase/glycogen phosphorylase"/>
    <property type="match status" value="1"/>
</dbReference>
<comment type="caution">
    <text evidence="3">The sequence shown here is derived from an EMBL/GenBank/DDBJ whole genome shotgun (WGS) entry which is preliminary data.</text>
</comment>
<dbReference type="Proteomes" id="UP000198740">
    <property type="component" value="Unassembled WGS sequence"/>
</dbReference>
<dbReference type="EMBL" id="FNKM01000002">
    <property type="protein sequence ID" value="SDQ41840.1"/>
    <property type="molecule type" value="Genomic_DNA"/>
</dbReference>
<reference evidence="3 4" key="1">
    <citation type="submission" date="2016-10" db="EMBL/GenBank/DDBJ databases">
        <authorList>
            <person name="Varghese N."/>
            <person name="Submissions S."/>
        </authorList>
    </citation>
    <scope>NUCLEOTIDE SEQUENCE [LARGE SCALE GENOMIC DNA]</scope>
    <source>
        <strain evidence="3 4">BS2976</strain>
    </source>
</reference>
<evidence type="ECO:0000313" key="3">
    <source>
        <dbReference type="EMBL" id="SDQ41840.1"/>
    </source>
</evidence>
<keyword evidence="4" id="KW-1185">Reference proteome</keyword>
<dbReference type="Pfam" id="PF13439">
    <property type="entry name" value="Glyco_transf_4"/>
    <property type="match status" value="1"/>
</dbReference>
<protein>
    <submittedName>
        <fullName evidence="3">Rhamnosyl/mannosyltransferase</fullName>
    </submittedName>
</protein>
<feature type="domain" description="Glycosyltransferase subfamily 4-like N-terminal" evidence="2">
    <location>
        <begin position="61"/>
        <end position="195"/>
    </location>
</feature>
<dbReference type="InterPro" id="IPR028098">
    <property type="entry name" value="Glyco_trans_4-like_N"/>
</dbReference>
<proteinExistence type="predicted"/>
<dbReference type="PANTHER" id="PTHR45947">
    <property type="entry name" value="SULFOQUINOVOSYL TRANSFERASE SQD2"/>
    <property type="match status" value="1"/>
</dbReference>
<dbReference type="Gene3D" id="3.40.50.2000">
    <property type="entry name" value="Glycogen Phosphorylase B"/>
    <property type="match status" value="2"/>
</dbReference>
<name>A0ABY0T842_9PSED</name>
<dbReference type="PANTHER" id="PTHR45947:SF3">
    <property type="entry name" value="SULFOQUINOVOSYL TRANSFERASE SQD2"/>
    <property type="match status" value="1"/>
</dbReference>
<evidence type="ECO:0000259" key="2">
    <source>
        <dbReference type="Pfam" id="PF13439"/>
    </source>
</evidence>
<evidence type="ECO:0000259" key="1">
    <source>
        <dbReference type="Pfam" id="PF00534"/>
    </source>
</evidence>
<accession>A0ABY0T842</accession>
<sequence length="418" mass="46783">MSNRSIGSARAENVVGAIFDSVSGRSKRFFLLRIVEYAILFNRCYLKTLHFYKTFAANQHGGVEMFIRHLTRATSQLGCENVVLSLSKDAVPCIQTTDYQLIQAKEDFNLASTGFSLSSFKIFSKLAQSADVIHYHFPWPFMDVVHFATRVQKPTVVTYHSDIVKQKFLKCLYNPLQKLFLDSVDRIVATSPNYIESSPVLAKYRHKASAIPIGLDESMYPEPEADKVAELRMQRGKFFLFVGVLRYYKGLEYLLQAMEGKDWPLLIVGAGPLEQELISIAVKRKLTSVHFIGQVSEQEKVNLLKACYAVVFPSHLRSEAFGISLLEAAMFGKPMICSEIGTGTSYINQNNISGLVVPPSNALAMRLAMEQLWNLPELAAVYGAAARERYLQVFTSRGMGEAYMDIYSALASKGTKEG</sequence>
<feature type="domain" description="Glycosyl transferase family 1" evidence="1">
    <location>
        <begin position="232"/>
        <end position="389"/>
    </location>
</feature>
<evidence type="ECO:0000313" key="4">
    <source>
        <dbReference type="Proteomes" id="UP000198740"/>
    </source>
</evidence>
<organism evidence="3 4">
    <name type="scientific">Pseudomonas grimontii</name>
    <dbReference type="NCBI Taxonomy" id="129847"/>
    <lineage>
        <taxon>Bacteria</taxon>
        <taxon>Pseudomonadati</taxon>
        <taxon>Pseudomonadota</taxon>
        <taxon>Gammaproteobacteria</taxon>
        <taxon>Pseudomonadales</taxon>
        <taxon>Pseudomonadaceae</taxon>
        <taxon>Pseudomonas</taxon>
    </lineage>
</organism>